<comment type="caution">
    <text evidence="1">The sequence shown here is derived from an EMBL/GenBank/DDBJ whole genome shotgun (WGS) entry which is preliminary data.</text>
</comment>
<dbReference type="RefSeq" id="WP_074643463.1">
    <property type="nucleotide sequence ID" value="NZ_CAKJXA010000079.1"/>
</dbReference>
<sequence length="79" mass="9430">MNESKTIKQNERENEYRDLLVIYEHYTYELPSKEGYVLIEDDIEKLIVGFANRYGLNPANVEARLYHEQRTYSEVVESL</sequence>
<evidence type="ECO:0000313" key="1">
    <source>
        <dbReference type="EMBL" id="OUA02569.1"/>
    </source>
</evidence>
<dbReference type="EMBL" id="NFEM01000073">
    <property type="protein sequence ID" value="OUA02569.1"/>
    <property type="molecule type" value="Genomic_DNA"/>
</dbReference>
<proteinExistence type="predicted"/>
<protein>
    <submittedName>
        <fullName evidence="1">Uncharacterized protein</fullName>
    </submittedName>
</protein>
<reference evidence="1 2" key="1">
    <citation type="submission" date="2016-10" db="EMBL/GenBank/DDBJ databases">
        <title>Comparative genomics of Bacillus thuringiensis reveals a path to pathogens against multiple invertebrate hosts.</title>
        <authorList>
            <person name="Zheng J."/>
            <person name="Gao Q."/>
            <person name="Liu H."/>
            <person name="Peng D."/>
            <person name="Ruan L."/>
            <person name="Sun M."/>
        </authorList>
    </citation>
    <scope>NUCLEOTIDE SEQUENCE [LARGE SCALE GENOMIC DNA]</scope>
    <source>
        <strain evidence="1">HD5</strain>
    </source>
</reference>
<accession>A0A9X6KCH7</accession>
<dbReference type="Proteomes" id="UP000194551">
    <property type="component" value="Unassembled WGS sequence"/>
</dbReference>
<gene>
    <name evidence="1" type="ORF">BK774_15450</name>
</gene>
<organism evidence="1 2">
    <name type="scientific">Bacillus thuringiensis</name>
    <dbReference type="NCBI Taxonomy" id="1428"/>
    <lineage>
        <taxon>Bacteria</taxon>
        <taxon>Bacillati</taxon>
        <taxon>Bacillota</taxon>
        <taxon>Bacilli</taxon>
        <taxon>Bacillales</taxon>
        <taxon>Bacillaceae</taxon>
        <taxon>Bacillus</taxon>
        <taxon>Bacillus cereus group</taxon>
    </lineage>
</organism>
<name>A0A9X6KCH7_BACTU</name>
<evidence type="ECO:0000313" key="2">
    <source>
        <dbReference type="Proteomes" id="UP000194551"/>
    </source>
</evidence>
<dbReference type="AlphaFoldDB" id="A0A9X6KCH7"/>